<evidence type="ECO:0000313" key="3">
    <source>
        <dbReference type="Proteomes" id="UP000740926"/>
    </source>
</evidence>
<dbReference type="Proteomes" id="UP000740926">
    <property type="component" value="Unassembled WGS sequence"/>
</dbReference>
<reference evidence="2 3" key="1">
    <citation type="journal article" date="2020" name="Microb. Genom.">
        <title>Genetic diversity of clinical and environmental Mucorales isolates obtained from an investigation of mucormycosis cases among solid organ transplant recipients.</title>
        <authorList>
            <person name="Nguyen M.H."/>
            <person name="Kaul D."/>
            <person name="Muto C."/>
            <person name="Cheng S.J."/>
            <person name="Richter R.A."/>
            <person name="Bruno V.M."/>
            <person name="Liu G."/>
            <person name="Beyhan S."/>
            <person name="Sundermann A.J."/>
            <person name="Mounaud S."/>
            <person name="Pasculle A.W."/>
            <person name="Nierman W.C."/>
            <person name="Driscoll E."/>
            <person name="Cumbie R."/>
            <person name="Clancy C.J."/>
            <person name="Dupont C.L."/>
        </authorList>
    </citation>
    <scope>NUCLEOTIDE SEQUENCE [LARGE SCALE GENOMIC DNA]</scope>
    <source>
        <strain evidence="2 3">GL24</strain>
    </source>
</reference>
<name>A0A9P6XVM0_9FUNG</name>
<feature type="region of interest" description="Disordered" evidence="1">
    <location>
        <begin position="1"/>
        <end position="53"/>
    </location>
</feature>
<dbReference type="EMBL" id="JAANIU010009453">
    <property type="protein sequence ID" value="KAG1533123.1"/>
    <property type="molecule type" value="Genomic_DNA"/>
</dbReference>
<proteinExistence type="predicted"/>
<sequence>MVTARDTLDNRLTGFDAGADDYLRRGRHARAARGRPDAGHGHAGTGTRRPATAPAAVAVATADAADARQPVGRSPCAAGRGLVARLAARQRQPAHAYPPDPPRGRQTLWHGALAHRARHRLSAPGA</sequence>
<protein>
    <submittedName>
        <fullName evidence="2">Uncharacterized protein</fullName>
    </submittedName>
</protein>
<evidence type="ECO:0000256" key="1">
    <source>
        <dbReference type="SAM" id="MobiDB-lite"/>
    </source>
</evidence>
<evidence type="ECO:0000313" key="2">
    <source>
        <dbReference type="EMBL" id="KAG1533123.1"/>
    </source>
</evidence>
<keyword evidence="3" id="KW-1185">Reference proteome</keyword>
<comment type="caution">
    <text evidence="2">The sequence shown here is derived from an EMBL/GenBank/DDBJ whole genome shotgun (WGS) entry which is preliminary data.</text>
</comment>
<organism evidence="2 3">
    <name type="scientific">Rhizopus delemar</name>
    <dbReference type="NCBI Taxonomy" id="936053"/>
    <lineage>
        <taxon>Eukaryota</taxon>
        <taxon>Fungi</taxon>
        <taxon>Fungi incertae sedis</taxon>
        <taxon>Mucoromycota</taxon>
        <taxon>Mucoromycotina</taxon>
        <taxon>Mucoromycetes</taxon>
        <taxon>Mucorales</taxon>
        <taxon>Mucorineae</taxon>
        <taxon>Rhizopodaceae</taxon>
        <taxon>Rhizopus</taxon>
    </lineage>
</organism>
<accession>A0A9P6XVM0</accession>
<dbReference type="AlphaFoldDB" id="A0A9P6XVM0"/>
<gene>
    <name evidence="2" type="ORF">G6F50_015974</name>
</gene>